<evidence type="ECO:0000256" key="6">
    <source>
        <dbReference type="ARBA" id="ARBA00023014"/>
    </source>
</evidence>
<dbReference type="InterPro" id="IPR051460">
    <property type="entry name" value="HdrC_iron-sulfur_subunit"/>
</dbReference>
<protein>
    <submittedName>
        <fullName evidence="9">Fe-S oxidoreductase</fullName>
    </submittedName>
</protein>
<dbReference type="PROSITE" id="PS51379">
    <property type="entry name" value="4FE4S_FER_2"/>
    <property type="match status" value="2"/>
</dbReference>
<organism evidence="9 10">
    <name type="scientific">Methanomethylophilus alvi</name>
    <dbReference type="NCBI Taxonomy" id="1291540"/>
    <lineage>
        <taxon>Archaea</taxon>
        <taxon>Methanobacteriati</taxon>
        <taxon>Thermoplasmatota</taxon>
        <taxon>Thermoplasmata</taxon>
        <taxon>Methanomassiliicoccales</taxon>
        <taxon>Methanomethylophilaceae</taxon>
        <taxon>Methanomethylophilus</taxon>
    </lineage>
</organism>
<name>A0A3G3IJ54_9ARCH</name>
<accession>A0A3G3IJ54</accession>
<dbReference type="PANTHER" id="PTHR43255">
    <property type="entry name" value="IRON-SULFUR-BINDING OXIDOREDUCTASE FADF-RELATED-RELATED"/>
    <property type="match status" value="1"/>
</dbReference>
<dbReference type="AlphaFoldDB" id="A0A3G3IJ54"/>
<dbReference type="PANTHER" id="PTHR43255:SF1">
    <property type="entry name" value="IRON-SULFUR-BINDING OXIDOREDUCTASE FADF-RELATED"/>
    <property type="match status" value="1"/>
</dbReference>
<dbReference type="GeneID" id="41322411"/>
<dbReference type="GO" id="GO:0051539">
    <property type="term" value="F:4 iron, 4 sulfur cluster binding"/>
    <property type="evidence" value="ECO:0007669"/>
    <property type="project" value="UniProtKB-KW"/>
</dbReference>
<evidence type="ECO:0000256" key="7">
    <source>
        <dbReference type="SAM" id="MobiDB-lite"/>
    </source>
</evidence>
<keyword evidence="3" id="KW-0479">Metal-binding</keyword>
<evidence type="ECO:0000256" key="4">
    <source>
        <dbReference type="ARBA" id="ARBA00023002"/>
    </source>
</evidence>
<evidence type="ECO:0000256" key="3">
    <source>
        <dbReference type="ARBA" id="ARBA00022723"/>
    </source>
</evidence>
<dbReference type="EMBL" id="CP017686">
    <property type="protein sequence ID" value="AYQ55738.1"/>
    <property type="molecule type" value="Genomic_DNA"/>
</dbReference>
<evidence type="ECO:0000313" key="9">
    <source>
        <dbReference type="EMBL" id="AYQ55738.1"/>
    </source>
</evidence>
<gene>
    <name evidence="9" type="ORF">BKD89_08070</name>
</gene>
<evidence type="ECO:0000259" key="8">
    <source>
        <dbReference type="PROSITE" id="PS51379"/>
    </source>
</evidence>
<dbReference type="OMA" id="QCVRTMT"/>
<dbReference type="SUPFAM" id="SSF46548">
    <property type="entry name" value="alpha-helical ferredoxin"/>
    <property type="match status" value="1"/>
</dbReference>
<keyword evidence="2" id="KW-0004">4Fe-4S</keyword>
<dbReference type="Pfam" id="PF13183">
    <property type="entry name" value="Fer4_8"/>
    <property type="match status" value="1"/>
</dbReference>
<keyword evidence="6" id="KW-0411">Iron-sulfur</keyword>
<feature type="domain" description="4Fe-4S ferredoxin-type" evidence="8">
    <location>
        <begin position="66"/>
        <end position="96"/>
    </location>
</feature>
<evidence type="ECO:0000256" key="5">
    <source>
        <dbReference type="ARBA" id="ARBA00023004"/>
    </source>
</evidence>
<comment type="similarity">
    <text evidence="1">Belongs to the HdrC family.</text>
</comment>
<dbReference type="GO" id="GO:0005886">
    <property type="term" value="C:plasma membrane"/>
    <property type="evidence" value="ECO:0007669"/>
    <property type="project" value="TreeGrafter"/>
</dbReference>
<evidence type="ECO:0000256" key="1">
    <source>
        <dbReference type="ARBA" id="ARBA00007097"/>
    </source>
</evidence>
<dbReference type="Proteomes" id="UP000273278">
    <property type="component" value="Chromosome"/>
</dbReference>
<dbReference type="InterPro" id="IPR009051">
    <property type="entry name" value="Helical_ferredxn"/>
</dbReference>
<feature type="region of interest" description="Disordered" evidence="7">
    <location>
        <begin position="389"/>
        <end position="408"/>
    </location>
</feature>
<sequence length="408" mass="45170">MEALKLPHIEQYLTACVQCGYCISVCEAHRQTPWESDTPRGKIYYLNQINVAGPLDKPLGRVASLNPYFVDAMYKCTGCGNCEAVCHANIPLVELWETVRTWMVKNGVGPLSAHKGMGEKVGKVHNPYGGDQAHRGDWWPAEVPKYDQPDVIFFAGCTGSFRQQQIPQTGVRVLNRAGVKMNILGADEWCCSSPLLRTGDTTHSLECAERIVEKADGMGAKDMVMTCSGCYKTISTDFGTYYAKVGQNVYHFTQYVNNLIKTRKLPLLQPFNHKVTYHDPCHLGRHMGVYEEPREILKAIKGIEFVEMDRNRANSRCCGAGGGYKSQFNNFAVRIAADRIRDAEKTGAEILVTACPFCVTNLSQGAKAINSKIKVMDIGEILLQITAPAEEPKEAPAATEPAKERIQA</sequence>
<evidence type="ECO:0000313" key="10">
    <source>
        <dbReference type="Proteomes" id="UP000273278"/>
    </source>
</evidence>
<keyword evidence="5" id="KW-0408">Iron</keyword>
<dbReference type="InterPro" id="IPR004017">
    <property type="entry name" value="Cys_rich_dom"/>
</dbReference>
<feature type="domain" description="4Fe-4S ferredoxin-type" evidence="8">
    <location>
        <begin position="5"/>
        <end position="37"/>
    </location>
</feature>
<dbReference type="Gene3D" id="1.10.1060.10">
    <property type="entry name" value="Alpha-helical ferredoxin"/>
    <property type="match status" value="1"/>
</dbReference>
<evidence type="ECO:0000256" key="2">
    <source>
        <dbReference type="ARBA" id="ARBA00022485"/>
    </source>
</evidence>
<proteinExistence type="inferred from homology"/>
<dbReference type="RefSeq" id="WP_015505521.1">
    <property type="nucleotide sequence ID" value="NZ_CAYARL010000009.1"/>
</dbReference>
<dbReference type="GO" id="GO:0016491">
    <property type="term" value="F:oxidoreductase activity"/>
    <property type="evidence" value="ECO:0007669"/>
    <property type="project" value="UniProtKB-KW"/>
</dbReference>
<dbReference type="Pfam" id="PF02754">
    <property type="entry name" value="CCG"/>
    <property type="match status" value="2"/>
</dbReference>
<reference evidence="9 10" key="1">
    <citation type="submission" date="2016-10" db="EMBL/GenBank/DDBJ databases">
        <title>Complete genome of the TMA-utilizing, human hosted archaeon Methanomethylophilus alvus Gen. nov, sp. nov., strain Mx-05, derived from a pure culture.</title>
        <authorList>
            <person name="Brugere J.-F."/>
            <person name="Ben Hania W."/>
            <person name="Chaudhary P.P."/>
            <person name="Gaci N."/>
            <person name="Borrel G."/>
            <person name="Cao Van Tuat L."/>
            <person name="Fardeau M.-L."/>
            <person name="Harris H.M.B."/>
            <person name="O'Toole P.W."/>
            <person name="Ollivier B."/>
        </authorList>
    </citation>
    <scope>NUCLEOTIDE SEQUENCE [LARGE SCALE GENOMIC DNA]</scope>
    <source>
        <strain evidence="9 10">Mx-05</strain>
    </source>
</reference>
<dbReference type="GO" id="GO:0046872">
    <property type="term" value="F:metal ion binding"/>
    <property type="evidence" value="ECO:0007669"/>
    <property type="project" value="UniProtKB-KW"/>
</dbReference>
<keyword evidence="4" id="KW-0560">Oxidoreductase</keyword>
<dbReference type="InterPro" id="IPR017896">
    <property type="entry name" value="4Fe4S_Fe-S-bd"/>
</dbReference>